<sequence>MSLVLFLDFDGVLHPLHCHESRHFSNLELFEQSVRSINDLQIVVSSTWRLSRSLEQLRERFSQDVAKRIVGCCPPFRSLSDVPPSLVGYEREAECRAWLRANAAPWTLWLAVDDSPWLFRPFSKNLLVLNKRTGLDAAACVELRRRLNGVSP</sequence>
<name>A0ABT2PLK3_9BURK</name>
<organism evidence="1 2">
    <name type="scientific">Acidovorax bellezanensis</name>
    <dbReference type="NCBI Taxonomy" id="2976702"/>
    <lineage>
        <taxon>Bacteria</taxon>
        <taxon>Pseudomonadati</taxon>
        <taxon>Pseudomonadota</taxon>
        <taxon>Betaproteobacteria</taxon>
        <taxon>Burkholderiales</taxon>
        <taxon>Comamonadaceae</taxon>
        <taxon>Acidovorax</taxon>
    </lineage>
</organism>
<reference evidence="1 2" key="1">
    <citation type="submission" date="2022-09" db="EMBL/GenBank/DDBJ databases">
        <title>Draft genome of isolate Be4.</title>
        <authorList>
            <person name="Sanchez-Castro I."/>
            <person name="Martinez-Rodriguez P."/>
            <person name="Descostes M."/>
            <person name="Merroun M."/>
        </authorList>
    </citation>
    <scope>NUCLEOTIDE SEQUENCE [LARGE SCALE GENOMIC DNA]</scope>
    <source>
        <strain evidence="1 2">Be4</strain>
    </source>
</reference>
<dbReference type="Proteomes" id="UP001525968">
    <property type="component" value="Unassembled WGS sequence"/>
</dbReference>
<comment type="caution">
    <text evidence="1">The sequence shown here is derived from an EMBL/GenBank/DDBJ whole genome shotgun (WGS) entry which is preliminary data.</text>
</comment>
<dbReference type="RefSeq" id="WP_261500584.1">
    <property type="nucleotide sequence ID" value="NZ_JAODYH010000005.1"/>
</dbReference>
<accession>A0ABT2PLK3</accession>
<dbReference type="EMBL" id="JAODYH010000005">
    <property type="protein sequence ID" value="MCT9811356.1"/>
    <property type="molecule type" value="Genomic_DNA"/>
</dbReference>
<proteinExistence type="predicted"/>
<evidence type="ECO:0000313" key="2">
    <source>
        <dbReference type="Proteomes" id="UP001525968"/>
    </source>
</evidence>
<gene>
    <name evidence="1" type="ORF">N0K08_11970</name>
</gene>
<keyword evidence="2" id="KW-1185">Reference proteome</keyword>
<dbReference type="Pfam" id="PF18143">
    <property type="entry name" value="HAD_SAK_2"/>
    <property type="match status" value="1"/>
</dbReference>
<evidence type="ECO:0000313" key="1">
    <source>
        <dbReference type="EMBL" id="MCT9811356.1"/>
    </source>
</evidence>
<protein>
    <submittedName>
        <fullName evidence="1">HAD domain-containing protein</fullName>
    </submittedName>
</protein>